<protein>
    <submittedName>
        <fullName evidence="1">Uncharacterized protein</fullName>
    </submittedName>
</protein>
<evidence type="ECO:0000313" key="1">
    <source>
        <dbReference type="EMBL" id="AEF96663.1"/>
    </source>
</evidence>
<organism evidence="2">
    <name type="scientific">Methanotorris igneus (strain DSM 5666 / JCM 11834 / Kol 5)</name>
    <dbReference type="NCBI Taxonomy" id="880724"/>
    <lineage>
        <taxon>Archaea</taxon>
        <taxon>Methanobacteriati</taxon>
        <taxon>Methanobacteriota</taxon>
        <taxon>Methanomada group</taxon>
        <taxon>Methanococci</taxon>
        <taxon>Methanococcales</taxon>
        <taxon>Methanocaldococcaceae</taxon>
        <taxon>Methanotorris</taxon>
    </lineage>
</organism>
<keyword evidence="2" id="KW-1185">Reference proteome</keyword>
<gene>
    <name evidence="1" type="ordered locus">Metig_1124</name>
</gene>
<accession>F6BDV2</accession>
<evidence type="ECO:0000313" key="2">
    <source>
        <dbReference type="Proteomes" id="UP000009227"/>
    </source>
</evidence>
<sequence>MKLCSKGILKSFAALVILGMVGVVFATPVAISESNKDITVQKVNIKVVKNTPTDQIVKVNGNLIKYHTNGKVNILETKNKNIKSEYLIKVTKIKENKYRVDVYKDGKLIKSEITNNNPIKVNLVDIPIPRPHAYIDIHSDKYNYNVGEFGKVTIDVKNSLNGLILGHTIYYLRIPDGVRYYYIVDGPQPDAVRTLKEGDYIFVPYLGIVKGPCTLLIWQSLDYSDYKKRIVVKVKYLNKGVFIFKSGDAIKGAFWGIGDQDYDSFTVYAS</sequence>
<reference evidence="1 2" key="1">
    <citation type="submission" date="2011-05" db="EMBL/GenBank/DDBJ databases">
        <title>Complete sequence of Methanotorris igneus Kol 5.</title>
        <authorList>
            <consortium name="US DOE Joint Genome Institute"/>
            <person name="Lucas S."/>
            <person name="Han J."/>
            <person name="Lapidus A."/>
            <person name="Cheng J.-F."/>
            <person name="Goodwin L."/>
            <person name="Pitluck S."/>
            <person name="Peters L."/>
            <person name="Mikhailova N."/>
            <person name="Chertkov O."/>
            <person name="Han C."/>
            <person name="Tapia R."/>
            <person name="Land M."/>
            <person name="Hauser L."/>
            <person name="Kyrpides N."/>
            <person name="Ivanova N."/>
            <person name="Pagani I."/>
            <person name="Sieprawska-Lupa M."/>
            <person name="Whitman W."/>
            <person name="Woyke T."/>
        </authorList>
    </citation>
    <scope>NUCLEOTIDE SEQUENCE [LARGE SCALE GENOMIC DNA]</scope>
    <source>
        <strain evidence="2">DSM 5666 / JCM 11834 / Kol 5</strain>
    </source>
</reference>
<dbReference type="Proteomes" id="UP000009227">
    <property type="component" value="Chromosome"/>
</dbReference>
<dbReference type="HOGENOM" id="CLU_1029010_0_0_2"/>
<dbReference type="OrthoDB" id="108761at2157"/>
<dbReference type="GeneID" id="10643982"/>
<dbReference type="STRING" id="880724.Metig_1124"/>
<dbReference type="EMBL" id="CP002737">
    <property type="protein sequence ID" value="AEF96663.1"/>
    <property type="molecule type" value="Genomic_DNA"/>
</dbReference>
<name>F6BDV2_METIK</name>
<dbReference type="RefSeq" id="WP_013799264.1">
    <property type="nucleotide sequence ID" value="NC_015562.1"/>
</dbReference>
<dbReference type="KEGG" id="mig:Metig_1124"/>
<dbReference type="AlphaFoldDB" id="F6BDV2"/>
<proteinExistence type="predicted"/>